<dbReference type="GO" id="GO:0006633">
    <property type="term" value="P:fatty acid biosynthetic process"/>
    <property type="evidence" value="ECO:0007669"/>
    <property type="project" value="TreeGrafter"/>
</dbReference>
<dbReference type="SUPFAM" id="SSF55048">
    <property type="entry name" value="Probable ACP-binding domain of malonyl-CoA ACP transacylase"/>
    <property type="match status" value="1"/>
</dbReference>
<protein>
    <recommendedName>
        <fullName evidence="4">Malonyl CoA-acyl carrier protein transacylase</fullName>
        <ecNumber evidence="4">2.3.1.39</ecNumber>
    </recommendedName>
</protein>
<comment type="catalytic activity">
    <reaction evidence="3 4">
        <text>holo-[ACP] + malonyl-CoA = malonyl-[ACP] + CoA</text>
        <dbReference type="Rhea" id="RHEA:41792"/>
        <dbReference type="Rhea" id="RHEA-COMP:9623"/>
        <dbReference type="Rhea" id="RHEA-COMP:9685"/>
        <dbReference type="ChEBI" id="CHEBI:57287"/>
        <dbReference type="ChEBI" id="CHEBI:57384"/>
        <dbReference type="ChEBI" id="CHEBI:64479"/>
        <dbReference type="ChEBI" id="CHEBI:78449"/>
        <dbReference type="EC" id="2.3.1.39"/>
    </reaction>
</comment>
<name>A0A1M5AMC6_9FIRM</name>
<evidence type="ECO:0000256" key="2">
    <source>
        <dbReference type="ARBA" id="ARBA00023315"/>
    </source>
</evidence>
<evidence type="ECO:0000256" key="1">
    <source>
        <dbReference type="ARBA" id="ARBA00022679"/>
    </source>
</evidence>
<comment type="similarity">
    <text evidence="4">Belongs to the fabD family.</text>
</comment>
<evidence type="ECO:0000256" key="5">
    <source>
        <dbReference type="PIRSR" id="PIRSR000446-1"/>
    </source>
</evidence>
<dbReference type="Pfam" id="PF00698">
    <property type="entry name" value="Acyl_transf_1"/>
    <property type="match status" value="1"/>
</dbReference>
<dbReference type="Gene3D" id="3.30.70.250">
    <property type="entry name" value="Malonyl-CoA ACP transacylase, ACP-binding"/>
    <property type="match status" value="1"/>
</dbReference>
<evidence type="ECO:0000313" key="7">
    <source>
        <dbReference type="EMBL" id="SHF31257.1"/>
    </source>
</evidence>
<dbReference type="PANTHER" id="PTHR42681:SF1">
    <property type="entry name" value="MALONYL-COA-ACYL CARRIER PROTEIN TRANSACYLASE, MITOCHONDRIAL"/>
    <property type="match status" value="1"/>
</dbReference>
<feature type="domain" description="Malonyl-CoA:ACP transacylase (MAT)" evidence="6">
    <location>
        <begin position="7"/>
        <end position="306"/>
    </location>
</feature>
<evidence type="ECO:0000259" key="6">
    <source>
        <dbReference type="SMART" id="SM00827"/>
    </source>
</evidence>
<dbReference type="FunFam" id="3.30.70.250:FF:000001">
    <property type="entry name" value="Malonyl CoA-acyl carrier protein transacylase"/>
    <property type="match status" value="1"/>
</dbReference>
<dbReference type="InterPro" id="IPR016036">
    <property type="entry name" value="Malonyl_transacylase_ACP-bd"/>
</dbReference>
<feature type="active site" evidence="5">
    <location>
        <position position="92"/>
    </location>
</feature>
<dbReference type="AlphaFoldDB" id="A0A1M5AMC6"/>
<evidence type="ECO:0000256" key="3">
    <source>
        <dbReference type="ARBA" id="ARBA00048462"/>
    </source>
</evidence>
<dbReference type="STRING" id="1121429.SAMN02745133_02322"/>
<sequence>MLKTAFIFPGQGSQYVGMGRELYNNFKVCRETLEEADDTLGFGLTKLCFEGPAEELNRTVNTQPAILAVSMAALRVLQQECGLKPQAVAGHSLGEYAALVAAGSLRYSDAIKVVRQRGQFMQEAAPVGLGGMAAILGLDRQKVIASCREAAAYGVVEPVNFNCPGQVVIAGQWEPLQKAMELCRQAGAKRAVELAVSGPFHSSLMRSASERLAEVLAQIEVQDPDIPVIANISADYVRNASEIRDLLARQVCGAVLWEDSVQRMAEEGISAMIELGPGKVLCGLVKKINKEIRTNNVEDLASLEKVLAEFKEVG</sequence>
<dbReference type="InterPro" id="IPR001227">
    <property type="entry name" value="Ac_transferase_dom_sf"/>
</dbReference>
<keyword evidence="1 4" id="KW-0808">Transferase</keyword>
<dbReference type="GO" id="GO:0004314">
    <property type="term" value="F:[acyl-carrier-protein] S-malonyltransferase activity"/>
    <property type="evidence" value="ECO:0007669"/>
    <property type="project" value="UniProtKB-EC"/>
</dbReference>
<dbReference type="PANTHER" id="PTHR42681">
    <property type="entry name" value="MALONYL-COA-ACYL CARRIER PROTEIN TRANSACYLASE, MITOCHONDRIAL"/>
    <property type="match status" value="1"/>
</dbReference>
<accession>A0A1M5AMC6</accession>
<dbReference type="RefSeq" id="WP_073239554.1">
    <property type="nucleotide sequence ID" value="NZ_FQUY01000018.1"/>
</dbReference>
<feature type="active site" evidence="5">
    <location>
        <position position="201"/>
    </location>
</feature>
<dbReference type="InterPro" id="IPR014043">
    <property type="entry name" value="Acyl_transferase_dom"/>
</dbReference>
<dbReference type="EC" id="2.3.1.39" evidence="4"/>
<dbReference type="Proteomes" id="UP000184148">
    <property type="component" value="Unassembled WGS sequence"/>
</dbReference>
<organism evidence="7 8">
    <name type="scientific">Desulforamulus putei DSM 12395</name>
    <dbReference type="NCBI Taxonomy" id="1121429"/>
    <lineage>
        <taxon>Bacteria</taxon>
        <taxon>Bacillati</taxon>
        <taxon>Bacillota</taxon>
        <taxon>Clostridia</taxon>
        <taxon>Eubacteriales</taxon>
        <taxon>Peptococcaceae</taxon>
        <taxon>Desulforamulus</taxon>
    </lineage>
</organism>
<proteinExistence type="inferred from homology"/>
<dbReference type="EMBL" id="FQUY01000018">
    <property type="protein sequence ID" value="SHF31257.1"/>
    <property type="molecule type" value="Genomic_DNA"/>
</dbReference>
<dbReference type="PIRSF" id="PIRSF000446">
    <property type="entry name" value="Mct"/>
    <property type="match status" value="1"/>
</dbReference>
<evidence type="ECO:0000313" key="8">
    <source>
        <dbReference type="Proteomes" id="UP000184148"/>
    </source>
</evidence>
<dbReference type="SUPFAM" id="SSF52151">
    <property type="entry name" value="FabD/lysophospholipase-like"/>
    <property type="match status" value="1"/>
</dbReference>
<dbReference type="InterPro" id="IPR024925">
    <property type="entry name" value="Malonyl_CoA-ACP_transAc"/>
</dbReference>
<dbReference type="OrthoDB" id="9805460at2"/>
<reference evidence="8" key="1">
    <citation type="submission" date="2016-11" db="EMBL/GenBank/DDBJ databases">
        <authorList>
            <person name="Varghese N."/>
            <person name="Submissions S."/>
        </authorList>
    </citation>
    <scope>NUCLEOTIDE SEQUENCE [LARGE SCALE GENOMIC DNA]</scope>
    <source>
        <strain evidence="8">DSM 12395</strain>
    </source>
</reference>
<evidence type="ECO:0000256" key="4">
    <source>
        <dbReference type="PIRNR" id="PIRNR000446"/>
    </source>
</evidence>
<dbReference type="SMART" id="SM00827">
    <property type="entry name" value="PKS_AT"/>
    <property type="match status" value="1"/>
</dbReference>
<dbReference type="InterPro" id="IPR004410">
    <property type="entry name" value="Malonyl_CoA-ACP_transAc_FabD"/>
</dbReference>
<dbReference type="Gene3D" id="3.40.366.10">
    <property type="entry name" value="Malonyl-Coenzyme A Acyl Carrier Protein, domain 2"/>
    <property type="match status" value="1"/>
</dbReference>
<keyword evidence="2 4" id="KW-0012">Acyltransferase</keyword>
<dbReference type="InterPro" id="IPR016035">
    <property type="entry name" value="Acyl_Trfase/lysoPLipase"/>
</dbReference>
<dbReference type="NCBIfam" id="TIGR00128">
    <property type="entry name" value="fabD"/>
    <property type="match status" value="1"/>
</dbReference>
<dbReference type="InterPro" id="IPR050858">
    <property type="entry name" value="Mal-CoA-ACP_Trans/PKS_FabD"/>
</dbReference>
<keyword evidence="8" id="KW-1185">Reference proteome</keyword>
<dbReference type="GO" id="GO:0005829">
    <property type="term" value="C:cytosol"/>
    <property type="evidence" value="ECO:0007669"/>
    <property type="project" value="TreeGrafter"/>
</dbReference>
<gene>
    <name evidence="7" type="ORF">SAMN02745133_02322</name>
</gene>